<accession>A0A7C9HYP9</accession>
<organism evidence="1 2">
    <name type="scientific">Deinococcus arboris</name>
    <dbReference type="NCBI Taxonomy" id="2682977"/>
    <lineage>
        <taxon>Bacteria</taxon>
        <taxon>Thermotogati</taxon>
        <taxon>Deinococcota</taxon>
        <taxon>Deinococci</taxon>
        <taxon>Deinococcales</taxon>
        <taxon>Deinococcaceae</taxon>
        <taxon>Deinococcus</taxon>
    </lineage>
</organism>
<name>A0A7C9HYP9_9DEIO</name>
<evidence type="ECO:0000313" key="2">
    <source>
        <dbReference type="Proteomes" id="UP000483286"/>
    </source>
</evidence>
<dbReference type="AlphaFoldDB" id="A0A7C9HYP9"/>
<evidence type="ECO:0000313" key="1">
    <source>
        <dbReference type="EMBL" id="MVN86295.1"/>
    </source>
</evidence>
<dbReference type="RefSeq" id="WP_157458340.1">
    <property type="nucleotide sequence ID" value="NZ_WQLB01000005.1"/>
</dbReference>
<dbReference type="Proteomes" id="UP000483286">
    <property type="component" value="Unassembled WGS sequence"/>
</dbReference>
<proteinExistence type="predicted"/>
<dbReference type="EMBL" id="WQLB01000005">
    <property type="protein sequence ID" value="MVN86295.1"/>
    <property type="molecule type" value="Genomic_DNA"/>
</dbReference>
<sequence>MPRRLNLTALTDEELQTLVGEAQAVALLPDLSRARLVDRAVLGPTVPEQLSAERLPERTWGASPEASRALAALHADLLAAPATAHGTFYLPTLSDTRHWRAYTLEPEVVAAVRWSETPETAGGGWPSLYLLTWLRDRASGFACVLSTGAPHALSPSSGPEVDVHRHPGLGAAELLACHRQHVLRHGRGQKMGAEDDWLRPWQALHTMNLKAWEGRGLLLEG</sequence>
<keyword evidence="2" id="KW-1185">Reference proteome</keyword>
<gene>
    <name evidence="1" type="ORF">GO986_05905</name>
</gene>
<comment type="caution">
    <text evidence="1">The sequence shown here is derived from an EMBL/GenBank/DDBJ whole genome shotgun (WGS) entry which is preliminary data.</text>
</comment>
<protein>
    <submittedName>
        <fullName evidence="1">Uncharacterized protein</fullName>
    </submittedName>
</protein>
<reference evidence="1 2" key="1">
    <citation type="submission" date="2019-12" db="EMBL/GenBank/DDBJ databases">
        <title>Deinococcus sp. HMF7620 Genome sequencing and assembly.</title>
        <authorList>
            <person name="Kang H."/>
            <person name="Kim H."/>
            <person name="Joh K."/>
        </authorList>
    </citation>
    <scope>NUCLEOTIDE SEQUENCE [LARGE SCALE GENOMIC DNA]</scope>
    <source>
        <strain evidence="1 2">HMF7620</strain>
    </source>
</reference>